<evidence type="ECO:0000313" key="6">
    <source>
        <dbReference type="EMBL" id="CAE0624345.1"/>
    </source>
</evidence>
<feature type="domain" description="Protein kinase" evidence="5">
    <location>
        <begin position="1"/>
        <end position="91"/>
    </location>
</feature>
<protein>
    <recommendedName>
        <fullName evidence="5">Protein kinase domain-containing protein</fullName>
    </recommendedName>
</protein>
<dbReference type="InterPro" id="IPR036915">
    <property type="entry name" value="Cyclin-like_sf"/>
</dbReference>
<dbReference type="InterPro" id="IPR000719">
    <property type="entry name" value="Prot_kinase_dom"/>
</dbReference>
<dbReference type="Gene3D" id="1.10.472.10">
    <property type="entry name" value="Cyclin-like"/>
    <property type="match status" value="2"/>
</dbReference>
<evidence type="ECO:0000256" key="2">
    <source>
        <dbReference type="ARBA" id="ARBA00023127"/>
    </source>
</evidence>
<dbReference type="GO" id="GO:0051301">
    <property type="term" value="P:cell division"/>
    <property type="evidence" value="ECO:0007669"/>
    <property type="project" value="UniProtKB-KW"/>
</dbReference>
<dbReference type="SUPFAM" id="SSF56112">
    <property type="entry name" value="Protein kinase-like (PK-like)"/>
    <property type="match status" value="1"/>
</dbReference>
<dbReference type="GO" id="GO:0005524">
    <property type="term" value="F:ATP binding"/>
    <property type="evidence" value="ECO:0007669"/>
    <property type="project" value="InterPro"/>
</dbReference>
<dbReference type="SUPFAM" id="SSF47954">
    <property type="entry name" value="Cyclin-like"/>
    <property type="match status" value="2"/>
</dbReference>
<dbReference type="Pfam" id="PF02984">
    <property type="entry name" value="Cyclin_C"/>
    <property type="match status" value="1"/>
</dbReference>
<dbReference type="InterPro" id="IPR004367">
    <property type="entry name" value="Cyclin_C-dom"/>
</dbReference>
<dbReference type="AlphaFoldDB" id="A0A7S3UUA1"/>
<dbReference type="PROSITE" id="PS50011">
    <property type="entry name" value="PROTEIN_KINASE_DOM"/>
    <property type="match status" value="1"/>
</dbReference>
<evidence type="ECO:0000256" key="1">
    <source>
        <dbReference type="ARBA" id="ARBA00022618"/>
    </source>
</evidence>
<dbReference type="FunFam" id="1.10.472.10:FF:000001">
    <property type="entry name" value="G2/mitotic-specific cyclin"/>
    <property type="match status" value="1"/>
</dbReference>
<evidence type="ECO:0000256" key="3">
    <source>
        <dbReference type="ARBA" id="ARBA00023306"/>
    </source>
</evidence>
<dbReference type="InterPro" id="IPR006671">
    <property type="entry name" value="Cyclin_N"/>
</dbReference>
<gene>
    <name evidence="6" type="ORF">HAKA00212_LOCUS3012</name>
</gene>
<dbReference type="PROSITE" id="PS00292">
    <property type="entry name" value="CYCLINS"/>
    <property type="match status" value="1"/>
</dbReference>
<dbReference type="SMART" id="SM00385">
    <property type="entry name" value="CYCLIN"/>
    <property type="match status" value="2"/>
</dbReference>
<keyword evidence="3" id="KW-0131">Cell cycle</keyword>
<name>A0A7S3UUA1_HETAK</name>
<dbReference type="EMBL" id="HBIU01007726">
    <property type="protein sequence ID" value="CAE0624345.1"/>
    <property type="molecule type" value="Transcribed_RNA"/>
</dbReference>
<feature type="region of interest" description="Disordered" evidence="4">
    <location>
        <begin position="102"/>
        <end position="131"/>
    </location>
</feature>
<reference evidence="6" key="1">
    <citation type="submission" date="2021-01" db="EMBL/GenBank/DDBJ databases">
        <authorList>
            <person name="Corre E."/>
            <person name="Pelletier E."/>
            <person name="Niang G."/>
            <person name="Scheremetjew M."/>
            <person name="Finn R."/>
            <person name="Kale V."/>
            <person name="Holt S."/>
            <person name="Cochrane G."/>
            <person name="Meng A."/>
            <person name="Brown T."/>
            <person name="Cohen L."/>
        </authorList>
    </citation>
    <scope>NUCLEOTIDE SEQUENCE</scope>
    <source>
        <strain evidence="6">CCMP3107</strain>
    </source>
</reference>
<evidence type="ECO:0000256" key="4">
    <source>
        <dbReference type="SAM" id="MobiDB-lite"/>
    </source>
</evidence>
<keyword evidence="2" id="KW-0195">Cyclin</keyword>
<dbReference type="InterPro" id="IPR039361">
    <property type="entry name" value="Cyclin"/>
</dbReference>
<dbReference type="Pfam" id="PF00134">
    <property type="entry name" value="Cyclin_N"/>
    <property type="match status" value="1"/>
</dbReference>
<proteinExistence type="predicted"/>
<dbReference type="InterPro" id="IPR048258">
    <property type="entry name" value="Cyclins_cyclin-box"/>
</dbReference>
<dbReference type="InterPro" id="IPR013763">
    <property type="entry name" value="Cyclin-like_dom"/>
</dbReference>
<evidence type="ECO:0000259" key="5">
    <source>
        <dbReference type="PROSITE" id="PS50011"/>
    </source>
</evidence>
<sequence length="415" mass="47485">MVLGRPIFTGVSEVDQLFQIFSKLSTPDRETWPDFTALPNYNFNFPNWTQKRVGRLFPHLSTLGLDLMRRLLTYDPARRVTAKQALRHPYFAAAPPLPRPCDTPTFSSDCTGGRKKPRAGGGEPVPADHGTPAERHLIQNFDANLTNGLLENMLEYLDHLREQEDLGCPQHGQLFGKQDTIRPEHRSMLVDWLVEVVDVFEMSQRTAFLAIAYVDRYMASTTIDRKQYQLIGATCLHIASKCEDVSYIGIDDLAMCADSVFKPMDVLDKEEEVLNALGFTLSCPTVLDFVALMVDIARFHKDKPEENFVHFCKYLSEMCILNHEFMVQKPSRVALSIIVYALYVYKQNPWPPEMRDLSPYPLAGLRETVEQVHRFHRSMFTHQLQVIRRRYLKDEAGRVARVPAPSALDVQWGLP</sequence>
<dbReference type="Gene3D" id="1.10.510.10">
    <property type="entry name" value="Transferase(Phosphotransferase) domain 1"/>
    <property type="match status" value="1"/>
</dbReference>
<accession>A0A7S3UUA1</accession>
<organism evidence="6">
    <name type="scientific">Heterosigma akashiwo</name>
    <name type="common">Chromophytic alga</name>
    <name type="synonym">Heterosigma carterae</name>
    <dbReference type="NCBI Taxonomy" id="2829"/>
    <lineage>
        <taxon>Eukaryota</taxon>
        <taxon>Sar</taxon>
        <taxon>Stramenopiles</taxon>
        <taxon>Ochrophyta</taxon>
        <taxon>Raphidophyceae</taxon>
        <taxon>Chattonellales</taxon>
        <taxon>Chattonellaceae</taxon>
        <taxon>Heterosigma</taxon>
    </lineage>
</organism>
<dbReference type="PANTHER" id="PTHR10177">
    <property type="entry name" value="CYCLINS"/>
    <property type="match status" value="1"/>
</dbReference>
<dbReference type="GO" id="GO:0004672">
    <property type="term" value="F:protein kinase activity"/>
    <property type="evidence" value="ECO:0007669"/>
    <property type="project" value="InterPro"/>
</dbReference>
<dbReference type="SMART" id="SM01332">
    <property type="entry name" value="Cyclin_C"/>
    <property type="match status" value="1"/>
</dbReference>
<dbReference type="InterPro" id="IPR011009">
    <property type="entry name" value="Kinase-like_dom_sf"/>
</dbReference>
<keyword evidence="1" id="KW-0132">Cell division</keyword>